<evidence type="ECO:0000256" key="1">
    <source>
        <dbReference type="SAM" id="MobiDB-lite"/>
    </source>
</evidence>
<keyword evidence="4" id="KW-1185">Reference proteome</keyword>
<dbReference type="Proteomes" id="UP000696294">
    <property type="component" value="Unassembled WGS sequence"/>
</dbReference>
<accession>A0ABX1AYE0</accession>
<protein>
    <submittedName>
        <fullName evidence="3">GAF domain-containing protein</fullName>
    </submittedName>
</protein>
<dbReference type="EMBL" id="JAATEP010000002">
    <property type="protein sequence ID" value="NJP88414.1"/>
    <property type="molecule type" value="Genomic_DNA"/>
</dbReference>
<dbReference type="InterPro" id="IPR003018">
    <property type="entry name" value="GAF"/>
</dbReference>
<sequence length="290" mass="30573">MDPDVGDRRRQTERLIARAQAARRRAEERQLDAAESRQRLEQREVETRRRLEREWAGAARFGVPRGAPPATLVPAAPDPAVLDPAALDPAALDPALPDPAVLDPAGPDVAGSDPEGPGPASPDHALVGRAVLDPAVLGPARPDPAELGALADAGLRVALALTGADMGNVQLLDRATGALTIVADRGFQQPFLDFFAVVDDDGSVCGRALSTGTPVAVRDVEQDAQLAGTPASRVLLEAGVRAVCSTPLLDRYGVPLGMLSVHHRGPHEWTHADHLLLGLLSRHLARLLDP</sequence>
<evidence type="ECO:0000313" key="3">
    <source>
        <dbReference type="EMBL" id="NJP88414.1"/>
    </source>
</evidence>
<reference evidence="3 4" key="1">
    <citation type="submission" date="2020-03" db="EMBL/GenBank/DDBJ databases">
        <title>WGS of actinomycetes isolated from Thailand.</title>
        <authorList>
            <person name="Thawai C."/>
        </authorList>
    </citation>
    <scope>NUCLEOTIDE SEQUENCE [LARGE SCALE GENOMIC DNA]</scope>
    <source>
        <strain evidence="3 4">FMUSA5-5</strain>
    </source>
</reference>
<feature type="compositionally biased region" description="Low complexity" evidence="1">
    <location>
        <begin position="89"/>
        <end position="110"/>
    </location>
</feature>
<dbReference type="SUPFAM" id="SSF55781">
    <property type="entry name" value="GAF domain-like"/>
    <property type="match status" value="1"/>
</dbReference>
<feature type="compositionally biased region" description="Basic and acidic residues" evidence="1">
    <location>
        <begin position="27"/>
        <end position="55"/>
    </location>
</feature>
<proteinExistence type="predicted"/>
<feature type="domain" description="GAF" evidence="2">
    <location>
        <begin position="146"/>
        <end position="289"/>
    </location>
</feature>
<dbReference type="Pfam" id="PF13185">
    <property type="entry name" value="GAF_2"/>
    <property type="match status" value="1"/>
</dbReference>
<feature type="region of interest" description="Disordered" evidence="1">
    <location>
        <begin position="27"/>
        <end position="76"/>
    </location>
</feature>
<organism evidence="3 4">
    <name type="scientific">Nonomuraea composti</name>
    <dbReference type="NCBI Taxonomy" id="2720023"/>
    <lineage>
        <taxon>Bacteria</taxon>
        <taxon>Bacillati</taxon>
        <taxon>Actinomycetota</taxon>
        <taxon>Actinomycetes</taxon>
        <taxon>Streptosporangiales</taxon>
        <taxon>Streptosporangiaceae</taxon>
        <taxon>Nonomuraea</taxon>
    </lineage>
</organism>
<gene>
    <name evidence="3" type="ORF">HCN51_02880</name>
</gene>
<name>A0ABX1AYE0_9ACTN</name>
<dbReference type="Gene3D" id="3.30.450.40">
    <property type="match status" value="1"/>
</dbReference>
<dbReference type="RefSeq" id="WP_168006510.1">
    <property type="nucleotide sequence ID" value="NZ_JAATEP010000002.1"/>
</dbReference>
<evidence type="ECO:0000313" key="4">
    <source>
        <dbReference type="Proteomes" id="UP000696294"/>
    </source>
</evidence>
<feature type="region of interest" description="Disordered" evidence="1">
    <location>
        <begin position="89"/>
        <end position="125"/>
    </location>
</feature>
<dbReference type="InterPro" id="IPR029016">
    <property type="entry name" value="GAF-like_dom_sf"/>
</dbReference>
<comment type="caution">
    <text evidence="3">The sequence shown here is derived from an EMBL/GenBank/DDBJ whole genome shotgun (WGS) entry which is preliminary data.</text>
</comment>
<evidence type="ECO:0000259" key="2">
    <source>
        <dbReference type="Pfam" id="PF13185"/>
    </source>
</evidence>